<comment type="caution">
    <text evidence="3">The sequence shown here is derived from an EMBL/GenBank/DDBJ whole genome shotgun (WGS) entry which is preliminary data.</text>
</comment>
<dbReference type="InterPro" id="IPR050902">
    <property type="entry name" value="ABC_Transporter_SBP"/>
</dbReference>
<organism evidence="3 4">
    <name type="scientific">Vogesella aquatica</name>
    <dbReference type="NCBI Taxonomy" id="2984206"/>
    <lineage>
        <taxon>Bacteria</taxon>
        <taxon>Pseudomonadati</taxon>
        <taxon>Pseudomonadota</taxon>
        <taxon>Betaproteobacteria</taxon>
        <taxon>Neisseriales</taxon>
        <taxon>Chromobacteriaceae</taxon>
        <taxon>Vogesella</taxon>
    </lineage>
</organism>
<evidence type="ECO:0000256" key="1">
    <source>
        <dbReference type="SAM" id="SignalP"/>
    </source>
</evidence>
<dbReference type="PANTHER" id="PTHR30535">
    <property type="entry name" value="VITAMIN B12-BINDING PROTEIN"/>
    <property type="match status" value="1"/>
</dbReference>
<feature type="domain" description="Fe/B12 periplasmic-binding" evidence="2">
    <location>
        <begin position="45"/>
        <end position="344"/>
    </location>
</feature>
<dbReference type="SUPFAM" id="SSF53807">
    <property type="entry name" value="Helical backbone' metal receptor"/>
    <property type="match status" value="1"/>
</dbReference>
<feature type="signal peptide" evidence="1">
    <location>
        <begin position="1"/>
        <end position="26"/>
    </location>
</feature>
<dbReference type="RefSeq" id="WP_272750333.1">
    <property type="nucleotide sequence ID" value="NZ_JAQQLF010000001.1"/>
</dbReference>
<accession>A0ABT5ITG6</accession>
<gene>
    <name evidence="3" type="ORF">PQU95_01270</name>
</gene>
<name>A0ABT5ITG6_9NEIS</name>
<protein>
    <submittedName>
        <fullName evidence="3">ABC transporter substrate-binding protein</fullName>
    </submittedName>
</protein>
<dbReference type="PROSITE" id="PS50983">
    <property type="entry name" value="FE_B12_PBP"/>
    <property type="match status" value="1"/>
</dbReference>
<keyword evidence="1" id="KW-0732">Signal</keyword>
<evidence type="ECO:0000313" key="3">
    <source>
        <dbReference type="EMBL" id="MDC7715852.1"/>
    </source>
</evidence>
<dbReference type="PANTHER" id="PTHR30535:SF34">
    <property type="entry name" value="MOLYBDATE-BINDING PROTEIN MOLA"/>
    <property type="match status" value="1"/>
</dbReference>
<proteinExistence type="predicted"/>
<sequence>MIIPLPRSARLGLSLLALLASQHAAAVVVKDIAGRSVNVPDKVERVLLGEGRLFYALSLLEGKQPLARIAGWQGDFRMLDPQGYAEYRQHFPEIDKIPLIGKTSEASISPEKVLTLRPDLAIFSTSGHGPSLDNPIVQQLTQAGVAVIFVDFRDKPLEHTVPSLRLMGKALGRSQQAESFIRFYEDKRNTIQRRLAAVPAAQRPLVFADVRAGTIEALTTAGKGSFGELVELAGGRNLGSALLDAPLGQVNPEHVLVQKPTHYFASGAAGPGDKTGVKFGAAVSRADALASLAAMGQREQLKGLPAARGGNTFAGWHMFYIMPQHIILAEAMAKWLHPAQFKDVDPARSWQDMHQRFAAFTPAGTYWVGSR</sequence>
<keyword evidence="4" id="KW-1185">Reference proteome</keyword>
<reference evidence="3 4" key="1">
    <citation type="submission" date="2023-01" db="EMBL/GenBank/DDBJ databases">
        <title>Novel species of the genus Vogesella isolated from rivers.</title>
        <authorList>
            <person name="Lu H."/>
        </authorList>
    </citation>
    <scope>NUCLEOTIDE SEQUENCE [LARGE SCALE GENOMIC DNA]</scope>
    <source>
        <strain evidence="3 4">DC21W</strain>
    </source>
</reference>
<feature type="chain" id="PRO_5046468930" evidence="1">
    <location>
        <begin position="27"/>
        <end position="371"/>
    </location>
</feature>
<evidence type="ECO:0000313" key="4">
    <source>
        <dbReference type="Proteomes" id="UP001219956"/>
    </source>
</evidence>
<dbReference type="Proteomes" id="UP001219956">
    <property type="component" value="Unassembled WGS sequence"/>
</dbReference>
<dbReference type="Gene3D" id="3.40.50.1980">
    <property type="entry name" value="Nitrogenase molybdenum iron protein domain"/>
    <property type="match status" value="2"/>
</dbReference>
<dbReference type="Pfam" id="PF01497">
    <property type="entry name" value="Peripla_BP_2"/>
    <property type="match status" value="1"/>
</dbReference>
<dbReference type="InterPro" id="IPR002491">
    <property type="entry name" value="ABC_transptr_periplasmic_BD"/>
</dbReference>
<dbReference type="EMBL" id="JAQQLF010000001">
    <property type="protein sequence ID" value="MDC7715852.1"/>
    <property type="molecule type" value="Genomic_DNA"/>
</dbReference>
<evidence type="ECO:0000259" key="2">
    <source>
        <dbReference type="PROSITE" id="PS50983"/>
    </source>
</evidence>